<proteinExistence type="predicted"/>
<dbReference type="STRING" id="1121877.FEAC_18560"/>
<keyword evidence="2" id="KW-0560">Oxidoreductase</keyword>
<evidence type="ECO:0000313" key="3">
    <source>
        <dbReference type="Proteomes" id="UP000032336"/>
    </source>
</evidence>
<dbReference type="InterPro" id="IPR000572">
    <property type="entry name" value="OxRdtase_Mopterin-bd_dom"/>
</dbReference>
<evidence type="ECO:0000259" key="1">
    <source>
        <dbReference type="Pfam" id="PF00174"/>
    </source>
</evidence>
<dbReference type="Proteomes" id="UP000032336">
    <property type="component" value="Unassembled WGS sequence"/>
</dbReference>
<protein>
    <submittedName>
        <fullName evidence="2">Sulfoxide reductase catalytic subunit YedY</fullName>
        <ecNumber evidence="2">1.8.-.-</ecNumber>
    </submittedName>
</protein>
<feature type="domain" description="Oxidoreductase molybdopterin-binding" evidence="1">
    <location>
        <begin position="37"/>
        <end position="185"/>
    </location>
</feature>
<accession>A0A0D8FVU4</accession>
<dbReference type="eggNOG" id="COG2041">
    <property type="taxonomic scope" value="Bacteria"/>
</dbReference>
<sequence>MSFFDRNRKELERRGISPDRLPPGQYMTDRFPVLHAGEVPIYPDLSAWSLRIDGLVDRPTELSYDELIELGLEERTTDIHCVTKWSKFDTVWRGIPIGKIIELARPQSSVTHIIAHAEHGFTTNIPYQDALDDPICMLAVEFDGEPLDPEHGYPVRFLLPHLYFWKSAKWLRGLEFRDSDAPGFWERNGYHNYGDPWQEQRYWGS</sequence>
<dbReference type="Gene3D" id="3.90.420.10">
    <property type="entry name" value="Oxidoreductase, molybdopterin-binding domain"/>
    <property type="match status" value="1"/>
</dbReference>
<dbReference type="EMBL" id="JXUW01000017">
    <property type="protein sequence ID" value="KJE76372.1"/>
    <property type="molecule type" value="Genomic_DNA"/>
</dbReference>
<reference evidence="2 3" key="1">
    <citation type="submission" date="2015-01" db="EMBL/GenBank/DDBJ databases">
        <title>Draft genome of the acidophilic iron oxidizer Ferrimicrobium acidiphilum strain T23.</title>
        <authorList>
            <person name="Poehlein A."/>
            <person name="Eisen S."/>
            <person name="Schloemann M."/>
            <person name="Johnson B.D."/>
            <person name="Daniel R."/>
            <person name="Muehling M."/>
        </authorList>
    </citation>
    <scope>NUCLEOTIDE SEQUENCE [LARGE SCALE GENOMIC DNA]</scope>
    <source>
        <strain evidence="2 3">T23</strain>
    </source>
</reference>
<dbReference type="GO" id="GO:0016491">
    <property type="term" value="F:oxidoreductase activity"/>
    <property type="evidence" value="ECO:0007669"/>
    <property type="project" value="UniProtKB-KW"/>
</dbReference>
<evidence type="ECO:0000313" key="2">
    <source>
        <dbReference type="EMBL" id="KJE76372.1"/>
    </source>
</evidence>
<keyword evidence="3" id="KW-1185">Reference proteome</keyword>
<dbReference type="PATRIC" id="fig|1121877.4.peg.2064"/>
<dbReference type="PANTHER" id="PTHR43032">
    <property type="entry name" value="PROTEIN-METHIONINE-SULFOXIDE REDUCTASE"/>
    <property type="match status" value="1"/>
</dbReference>
<dbReference type="Pfam" id="PF00174">
    <property type="entry name" value="Oxidored_molyb"/>
    <property type="match status" value="1"/>
</dbReference>
<name>A0A0D8FVU4_9ACTN</name>
<comment type="caution">
    <text evidence="2">The sequence shown here is derived from an EMBL/GenBank/DDBJ whole genome shotgun (WGS) entry which is preliminary data.</text>
</comment>
<dbReference type="RefSeq" id="WP_201773883.1">
    <property type="nucleotide sequence ID" value="NZ_JQKF01000016.1"/>
</dbReference>
<organism evidence="2 3">
    <name type="scientific">Ferrimicrobium acidiphilum DSM 19497</name>
    <dbReference type="NCBI Taxonomy" id="1121877"/>
    <lineage>
        <taxon>Bacteria</taxon>
        <taxon>Bacillati</taxon>
        <taxon>Actinomycetota</taxon>
        <taxon>Acidimicrobiia</taxon>
        <taxon>Acidimicrobiales</taxon>
        <taxon>Acidimicrobiaceae</taxon>
        <taxon>Ferrimicrobium</taxon>
    </lineage>
</organism>
<dbReference type="PANTHER" id="PTHR43032:SF4">
    <property type="entry name" value="OXIDOREDUCTASE MOLYBDOPTERIN-BINDING DOMAIN-CONTAINING PROTEIN"/>
    <property type="match status" value="1"/>
</dbReference>
<dbReference type="GeneID" id="78372994"/>
<dbReference type="AlphaFoldDB" id="A0A0D8FVU4"/>
<dbReference type="InterPro" id="IPR036374">
    <property type="entry name" value="OxRdtase_Mopterin-bd_sf"/>
</dbReference>
<dbReference type="SUPFAM" id="SSF56524">
    <property type="entry name" value="Oxidoreductase molybdopterin-binding domain"/>
    <property type="match status" value="1"/>
</dbReference>
<dbReference type="EC" id="1.8.-.-" evidence="2"/>
<gene>
    <name evidence="2" type="primary">yedY2</name>
    <name evidence="2" type="ORF">FEAC_18560</name>
</gene>
<dbReference type="CDD" id="cd02109">
    <property type="entry name" value="arch_bact_SO_family_Moco"/>
    <property type="match status" value="1"/>
</dbReference>